<dbReference type="EMBL" id="JABWDY010010834">
    <property type="protein sequence ID" value="KAF5200361.1"/>
    <property type="molecule type" value="Genomic_DNA"/>
</dbReference>
<dbReference type="InterPro" id="IPR040122">
    <property type="entry name" value="Importin_beta"/>
</dbReference>
<dbReference type="GO" id="GO:0005737">
    <property type="term" value="C:cytoplasm"/>
    <property type="evidence" value="ECO:0007669"/>
    <property type="project" value="UniProtKB-SubCell"/>
</dbReference>
<evidence type="ECO:0000313" key="7">
    <source>
        <dbReference type="Proteomes" id="UP000554482"/>
    </source>
</evidence>
<dbReference type="OrthoDB" id="951172at2759"/>
<evidence type="ECO:0000256" key="3">
    <source>
        <dbReference type="ARBA" id="ARBA00022490"/>
    </source>
</evidence>
<keyword evidence="3" id="KW-0963">Cytoplasm</keyword>
<evidence type="ECO:0000256" key="5">
    <source>
        <dbReference type="ARBA" id="ARBA00022927"/>
    </source>
</evidence>
<keyword evidence="5" id="KW-0653">Protein transport</keyword>
<evidence type="ECO:0000256" key="1">
    <source>
        <dbReference type="ARBA" id="ARBA00004496"/>
    </source>
</evidence>
<comment type="subcellular location">
    <subcellularLocation>
        <location evidence="1">Cytoplasm</location>
    </subcellularLocation>
</comment>
<dbReference type="Gene3D" id="1.25.10.10">
    <property type="entry name" value="Leucine-rich Repeat Variant"/>
    <property type="match status" value="1"/>
</dbReference>
<dbReference type="AlphaFoldDB" id="A0A7J6WSK0"/>
<dbReference type="Proteomes" id="UP000554482">
    <property type="component" value="Unassembled WGS sequence"/>
</dbReference>
<dbReference type="Pfam" id="PF13513">
    <property type="entry name" value="HEAT_EZ"/>
    <property type="match status" value="1"/>
</dbReference>
<keyword evidence="2" id="KW-0813">Transport</keyword>
<evidence type="ECO:0000256" key="2">
    <source>
        <dbReference type="ARBA" id="ARBA00022448"/>
    </source>
</evidence>
<evidence type="ECO:0000313" key="6">
    <source>
        <dbReference type="EMBL" id="KAF5200361.1"/>
    </source>
</evidence>
<protein>
    <submittedName>
        <fullName evidence="6">Transportin-1-like</fullName>
    </submittedName>
</protein>
<name>A0A7J6WSK0_THATH</name>
<organism evidence="6 7">
    <name type="scientific">Thalictrum thalictroides</name>
    <name type="common">Rue-anemone</name>
    <name type="synonym">Anemone thalictroides</name>
    <dbReference type="NCBI Taxonomy" id="46969"/>
    <lineage>
        <taxon>Eukaryota</taxon>
        <taxon>Viridiplantae</taxon>
        <taxon>Streptophyta</taxon>
        <taxon>Embryophyta</taxon>
        <taxon>Tracheophyta</taxon>
        <taxon>Spermatophyta</taxon>
        <taxon>Magnoliopsida</taxon>
        <taxon>Ranunculales</taxon>
        <taxon>Ranunculaceae</taxon>
        <taxon>Thalictroideae</taxon>
        <taxon>Thalictrum</taxon>
    </lineage>
</organism>
<dbReference type="InterPro" id="IPR011989">
    <property type="entry name" value="ARM-like"/>
</dbReference>
<dbReference type="GO" id="GO:0006606">
    <property type="term" value="P:protein import into nucleus"/>
    <property type="evidence" value="ECO:0007669"/>
    <property type="project" value="InterPro"/>
</dbReference>
<accession>A0A7J6WSK0</accession>
<dbReference type="InterPro" id="IPR016024">
    <property type="entry name" value="ARM-type_fold"/>
</dbReference>
<evidence type="ECO:0000256" key="4">
    <source>
        <dbReference type="ARBA" id="ARBA00022737"/>
    </source>
</evidence>
<dbReference type="SUPFAM" id="SSF48371">
    <property type="entry name" value="ARM repeat"/>
    <property type="match status" value="1"/>
</dbReference>
<comment type="caution">
    <text evidence="6">The sequence shown here is derived from an EMBL/GenBank/DDBJ whole genome shotgun (WGS) entry which is preliminary data.</text>
</comment>
<keyword evidence="7" id="KW-1185">Reference proteome</keyword>
<reference evidence="6 7" key="1">
    <citation type="submission" date="2020-06" db="EMBL/GenBank/DDBJ databases">
        <title>Transcriptomic and genomic resources for Thalictrum thalictroides and T. hernandezii: Facilitating candidate gene discovery in an emerging model plant lineage.</title>
        <authorList>
            <person name="Arias T."/>
            <person name="Riano-Pachon D.M."/>
            <person name="Di Stilio V.S."/>
        </authorList>
    </citation>
    <scope>NUCLEOTIDE SEQUENCE [LARGE SCALE GENOMIC DNA]</scope>
    <source>
        <strain evidence="7">cv. WT478/WT964</strain>
        <tissue evidence="6">Leaves</tissue>
    </source>
</reference>
<feature type="non-terminal residue" evidence="6">
    <location>
        <position position="1"/>
    </location>
</feature>
<keyword evidence="4" id="KW-0677">Repeat</keyword>
<sequence length="239" mass="26646">MQDDDIVNIWNLRKCSAAALDIFSNMFGDGILPTLMPSVQTKLASTDDATWKEREAAVLALGAVAEGCISGLYPHLPEIVSFLIPLLDDKFPLIRSITCWTLSRYSKFIVQGIGHPKGHEQFDTILMGLLRRILDTNKRVQEAACSAFATLEEEAAEELAPRLEVILQHLLCAFGRYQKRNLRIVYDAIGTLADAVGGELNQPRYLDILMPPLIAKWQQLSNADKDLFPLLECFTSIAQ</sequence>
<proteinExistence type="predicted"/>
<dbReference type="PANTHER" id="PTHR10527">
    <property type="entry name" value="IMPORTIN BETA"/>
    <property type="match status" value="1"/>
</dbReference>
<gene>
    <name evidence="6" type="ORF">FRX31_010052</name>
</gene>